<dbReference type="PANTHER" id="PTHR24320:SF152">
    <property type="entry name" value="SHORT-CHAIN DEHYDROGENASE_REDUCTASE FAMILY PROTEIN"/>
    <property type="match status" value="1"/>
</dbReference>
<evidence type="ECO:0008006" key="5">
    <source>
        <dbReference type="Google" id="ProtNLM"/>
    </source>
</evidence>
<dbReference type="Pfam" id="PF00106">
    <property type="entry name" value="adh_short"/>
    <property type="match status" value="1"/>
</dbReference>
<dbReference type="InterPro" id="IPR036291">
    <property type="entry name" value="NAD(P)-bd_dom_sf"/>
</dbReference>
<sequence>MPPSRSVIITGGTAGLGFFAAREIAKAHPEYLVVLASRNDGDGAADKINAGLHQDNTVYVPLDLSDKARVHKFAEKWASKNHPPIQALLLNAGLQFPGALQRNSEGIENTFAISHIGHALLFHLLCQHFAPNIRVVVTSSGTHDPAKKTGLPDAVYHSAEELAHPPAYAVRIPGRQRYSTTKLANVLWTYALNSRLVRHVPERGITINAFDPGLMPGTGLARVAVWYQRVLWFYVLPYIMPLLKLLIPNVHSAEESGQSLARLAVGKDVEGVSGRYFEGSREIKSSHDSYDESKQEDLWTWTIDYLSNGSDSEKARFESFA</sequence>
<dbReference type="PANTHER" id="PTHR24320">
    <property type="entry name" value="RETINOL DEHYDROGENASE"/>
    <property type="match status" value="1"/>
</dbReference>
<dbReference type="OrthoDB" id="542013at2759"/>
<evidence type="ECO:0000256" key="2">
    <source>
        <dbReference type="ARBA" id="ARBA00023002"/>
    </source>
</evidence>
<protein>
    <recommendedName>
        <fullName evidence="5">NAD(P)-binding protein</fullName>
    </recommendedName>
</protein>
<evidence type="ECO:0000256" key="1">
    <source>
        <dbReference type="ARBA" id="ARBA00006484"/>
    </source>
</evidence>
<evidence type="ECO:0000313" key="4">
    <source>
        <dbReference type="Proteomes" id="UP000696280"/>
    </source>
</evidence>
<comment type="similarity">
    <text evidence="1">Belongs to the short-chain dehydrogenases/reductases (SDR) family.</text>
</comment>
<dbReference type="SUPFAM" id="SSF51735">
    <property type="entry name" value="NAD(P)-binding Rossmann-fold domains"/>
    <property type="match status" value="1"/>
</dbReference>
<name>A0A9N9KV79_9HELO</name>
<accession>A0A9N9KV79</accession>
<dbReference type="EMBL" id="CAJVRL010000052">
    <property type="protein sequence ID" value="CAG8953716.1"/>
    <property type="molecule type" value="Genomic_DNA"/>
</dbReference>
<keyword evidence="2" id="KW-0560">Oxidoreductase</keyword>
<reference evidence="3" key="1">
    <citation type="submission" date="2021-07" db="EMBL/GenBank/DDBJ databases">
        <authorList>
            <person name="Durling M."/>
        </authorList>
    </citation>
    <scope>NUCLEOTIDE SEQUENCE</scope>
</reference>
<organism evidence="3 4">
    <name type="scientific">Hymenoscyphus fraxineus</name>
    <dbReference type="NCBI Taxonomy" id="746836"/>
    <lineage>
        <taxon>Eukaryota</taxon>
        <taxon>Fungi</taxon>
        <taxon>Dikarya</taxon>
        <taxon>Ascomycota</taxon>
        <taxon>Pezizomycotina</taxon>
        <taxon>Leotiomycetes</taxon>
        <taxon>Helotiales</taxon>
        <taxon>Helotiaceae</taxon>
        <taxon>Hymenoscyphus</taxon>
    </lineage>
</organism>
<dbReference type="Gene3D" id="3.40.50.720">
    <property type="entry name" value="NAD(P)-binding Rossmann-like Domain"/>
    <property type="match status" value="1"/>
</dbReference>
<keyword evidence="4" id="KW-1185">Reference proteome</keyword>
<comment type="caution">
    <text evidence="3">The sequence shown here is derived from an EMBL/GenBank/DDBJ whole genome shotgun (WGS) entry which is preliminary data.</text>
</comment>
<proteinExistence type="inferred from homology"/>
<dbReference type="Proteomes" id="UP000696280">
    <property type="component" value="Unassembled WGS sequence"/>
</dbReference>
<gene>
    <name evidence="3" type="ORF">HYFRA_00006605</name>
</gene>
<dbReference type="PRINTS" id="PR00081">
    <property type="entry name" value="GDHRDH"/>
</dbReference>
<dbReference type="InterPro" id="IPR002347">
    <property type="entry name" value="SDR_fam"/>
</dbReference>
<dbReference type="AlphaFoldDB" id="A0A9N9KV79"/>
<dbReference type="GO" id="GO:0016491">
    <property type="term" value="F:oxidoreductase activity"/>
    <property type="evidence" value="ECO:0007669"/>
    <property type="project" value="UniProtKB-KW"/>
</dbReference>
<evidence type="ECO:0000313" key="3">
    <source>
        <dbReference type="EMBL" id="CAG8953716.1"/>
    </source>
</evidence>